<dbReference type="Gene3D" id="2.40.160.60">
    <property type="entry name" value="Outer membrane protein transport protein (OMPP1/FadL/TodX)"/>
    <property type="match status" value="1"/>
</dbReference>
<dbReference type="GO" id="GO:0009279">
    <property type="term" value="C:cell outer membrane"/>
    <property type="evidence" value="ECO:0007669"/>
    <property type="project" value="UniProtKB-SubCell"/>
</dbReference>
<evidence type="ECO:0000256" key="6">
    <source>
        <dbReference type="ARBA" id="ARBA00023136"/>
    </source>
</evidence>
<evidence type="ECO:0000256" key="3">
    <source>
        <dbReference type="ARBA" id="ARBA00022452"/>
    </source>
</evidence>
<dbReference type="EMBL" id="CABPSE010000010">
    <property type="protein sequence ID" value="VVE18247.1"/>
    <property type="molecule type" value="Genomic_DNA"/>
</dbReference>
<accession>A0A5E4W039</accession>
<dbReference type="SUPFAM" id="SSF56935">
    <property type="entry name" value="Porins"/>
    <property type="match status" value="1"/>
</dbReference>
<evidence type="ECO:0000256" key="5">
    <source>
        <dbReference type="ARBA" id="ARBA00022729"/>
    </source>
</evidence>
<gene>
    <name evidence="9" type="ORF">PCO31111_03019</name>
</gene>
<keyword evidence="5 8" id="KW-0732">Signal</keyword>
<keyword evidence="4" id="KW-0812">Transmembrane</keyword>
<comment type="similarity">
    <text evidence="2">Belongs to the OmpP1/FadL family.</text>
</comment>
<dbReference type="GO" id="GO:0015483">
    <property type="term" value="F:long-chain fatty acid transporting porin activity"/>
    <property type="evidence" value="ECO:0007669"/>
    <property type="project" value="TreeGrafter"/>
</dbReference>
<evidence type="ECO:0000313" key="9">
    <source>
        <dbReference type="EMBL" id="VVE18247.1"/>
    </source>
</evidence>
<dbReference type="AlphaFoldDB" id="A0A5E4W039"/>
<sequence length="390" mass="40539">MAKHRGIKLFALASLGSLASLPVYANYGSMLTGNGPSSNGIAGTSIAFAQDATAAADNPAGMAFVGSRLDVFGLLVVGAGDVTSGSTANHLYSRIIKPAPGLGANWDISPQWTAGVAVYGAGIGTYYGGPIAPVPGASKASSSLLVVNTAPTVTYKPLPNLAIGASAIFGLQQFRVNGLVGTGPTGAVGVPSHGTAYATGVGAGIGVLWKPLPWLDIGASYYTKTWFTPLSGYRDDVLANSTGRLNMPSRYGVGIALHPINRVTLALDYLKIKWSSTDGYNDATSFGWHDQNVLRFGVAYDVSDKLTVRAGFFTSSSFLDSDHTNANLFANGICDKGITIGATYNLDKKNALTASLEYDIPRTVVGTGPSTGTNITARFQVYSVGYTHKF</sequence>
<keyword evidence="7" id="KW-0998">Cell outer membrane</keyword>
<keyword evidence="6" id="KW-0472">Membrane</keyword>
<evidence type="ECO:0000256" key="7">
    <source>
        <dbReference type="ARBA" id="ARBA00023237"/>
    </source>
</evidence>
<organism evidence="9 10">
    <name type="scientific">Pandoraea communis</name>
    <dbReference type="NCBI Taxonomy" id="2508297"/>
    <lineage>
        <taxon>Bacteria</taxon>
        <taxon>Pseudomonadati</taxon>
        <taxon>Pseudomonadota</taxon>
        <taxon>Betaproteobacteria</taxon>
        <taxon>Burkholderiales</taxon>
        <taxon>Burkholderiaceae</taxon>
        <taxon>Pandoraea</taxon>
    </lineage>
</organism>
<dbReference type="Pfam" id="PF03349">
    <property type="entry name" value="Toluene_X"/>
    <property type="match status" value="1"/>
</dbReference>
<feature type="signal peptide" evidence="8">
    <location>
        <begin position="1"/>
        <end position="25"/>
    </location>
</feature>
<evidence type="ECO:0000256" key="8">
    <source>
        <dbReference type="SAM" id="SignalP"/>
    </source>
</evidence>
<proteinExistence type="inferred from homology"/>
<name>A0A5E4W039_9BURK</name>
<dbReference type="PANTHER" id="PTHR35093:SF8">
    <property type="entry name" value="OUTER MEMBRANE PROTEIN NMB0088-RELATED"/>
    <property type="match status" value="1"/>
</dbReference>
<evidence type="ECO:0000313" key="10">
    <source>
        <dbReference type="Proteomes" id="UP000383971"/>
    </source>
</evidence>
<feature type="chain" id="PRO_5022840972" evidence="8">
    <location>
        <begin position="26"/>
        <end position="390"/>
    </location>
</feature>
<evidence type="ECO:0000256" key="2">
    <source>
        <dbReference type="ARBA" id="ARBA00008163"/>
    </source>
</evidence>
<protein>
    <submittedName>
        <fullName evidence="9">Aromatic hydrocarbon degradation protein</fullName>
    </submittedName>
</protein>
<keyword evidence="3" id="KW-1134">Transmembrane beta strand</keyword>
<reference evidence="9 10" key="1">
    <citation type="submission" date="2019-08" db="EMBL/GenBank/DDBJ databases">
        <authorList>
            <person name="Peeters C."/>
        </authorList>
    </citation>
    <scope>NUCLEOTIDE SEQUENCE [LARGE SCALE GENOMIC DNA]</scope>
    <source>
        <strain evidence="9 10">LMG 31111</strain>
    </source>
</reference>
<dbReference type="Proteomes" id="UP000383971">
    <property type="component" value="Unassembled WGS sequence"/>
</dbReference>
<evidence type="ECO:0000256" key="4">
    <source>
        <dbReference type="ARBA" id="ARBA00022692"/>
    </source>
</evidence>
<dbReference type="InterPro" id="IPR005017">
    <property type="entry name" value="OMPP1/FadL/TodX"/>
</dbReference>
<keyword evidence="10" id="KW-1185">Reference proteome</keyword>
<dbReference type="PANTHER" id="PTHR35093">
    <property type="entry name" value="OUTER MEMBRANE PROTEIN NMB0088-RELATED"/>
    <property type="match status" value="1"/>
</dbReference>
<comment type="subcellular location">
    <subcellularLocation>
        <location evidence="1">Cell outer membrane</location>
        <topology evidence="1">Multi-pass membrane protein</topology>
    </subcellularLocation>
</comment>
<evidence type="ECO:0000256" key="1">
    <source>
        <dbReference type="ARBA" id="ARBA00004571"/>
    </source>
</evidence>